<feature type="chain" id="PRO_5024411097" description="4Fe-4S ferredoxin-type domain-containing protein" evidence="9">
    <location>
        <begin position="28"/>
        <end position="372"/>
    </location>
</feature>
<dbReference type="CDD" id="cd10561">
    <property type="entry name" value="HybA_like"/>
    <property type="match status" value="1"/>
</dbReference>
<accession>A0A5K7Z8E3</accession>
<feature type="region of interest" description="Disordered" evidence="7">
    <location>
        <begin position="347"/>
        <end position="372"/>
    </location>
</feature>
<evidence type="ECO:0000256" key="2">
    <source>
        <dbReference type="ARBA" id="ARBA00022485"/>
    </source>
</evidence>
<dbReference type="InterPro" id="IPR017900">
    <property type="entry name" value="4Fe4S_Fe_S_CS"/>
</dbReference>
<dbReference type="PANTHER" id="PTHR43545:SF4">
    <property type="entry name" value="IRON-SULFUR PROTEIN"/>
    <property type="match status" value="1"/>
</dbReference>
<dbReference type="SUPFAM" id="SSF54862">
    <property type="entry name" value="4Fe-4S ferredoxins"/>
    <property type="match status" value="1"/>
</dbReference>
<dbReference type="KEGG" id="dwd:DSCW_55230"/>
<gene>
    <name evidence="11" type="ORF">DSCW_55230</name>
</gene>
<evidence type="ECO:0000256" key="3">
    <source>
        <dbReference type="ARBA" id="ARBA00022723"/>
    </source>
</evidence>
<dbReference type="PROSITE" id="PS00198">
    <property type="entry name" value="4FE4S_FER_1"/>
    <property type="match status" value="1"/>
</dbReference>
<keyword evidence="3" id="KW-0479">Metal-binding</keyword>
<dbReference type="PANTHER" id="PTHR43545">
    <property type="entry name" value="FORMATE DEHYDROGENASE, NITRATE-INDUCIBLE, IRON-SULFUR SUBUNIT"/>
    <property type="match status" value="1"/>
</dbReference>
<dbReference type="AlphaFoldDB" id="A0A5K7Z8E3"/>
<evidence type="ECO:0000259" key="10">
    <source>
        <dbReference type="PROSITE" id="PS51379"/>
    </source>
</evidence>
<evidence type="ECO:0000256" key="9">
    <source>
        <dbReference type="SAM" id="SignalP"/>
    </source>
</evidence>
<protein>
    <recommendedName>
        <fullName evidence="10">4Fe-4S ferredoxin-type domain-containing protein</fullName>
    </recommendedName>
</protein>
<evidence type="ECO:0000256" key="4">
    <source>
        <dbReference type="ARBA" id="ARBA00022737"/>
    </source>
</evidence>
<keyword evidence="8" id="KW-0472">Membrane</keyword>
<dbReference type="RefSeq" id="WP_155306775.1">
    <property type="nucleotide sequence ID" value="NZ_AP021875.1"/>
</dbReference>
<dbReference type="NCBIfam" id="NF045715">
    <property type="entry name" value="sulf_resp_HmcB"/>
    <property type="match status" value="1"/>
</dbReference>
<feature type="domain" description="4Fe-4S ferredoxin-type" evidence="10">
    <location>
        <begin position="134"/>
        <end position="163"/>
    </location>
</feature>
<feature type="domain" description="4Fe-4S ferredoxin-type" evidence="10">
    <location>
        <begin position="40"/>
        <end position="70"/>
    </location>
</feature>
<keyword evidence="5" id="KW-0408">Iron</keyword>
<keyword evidence="8" id="KW-1133">Transmembrane helix</keyword>
<evidence type="ECO:0000256" key="6">
    <source>
        <dbReference type="ARBA" id="ARBA00023014"/>
    </source>
</evidence>
<dbReference type="InterPro" id="IPR006311">
    <property type="entry name" value="TAT_signal"/>
</dbReference>
<evidence type="ECO:0000256" key="1">
    <source>
        <dbReference type="ARBA" id="ARBA00004196"/>
    </source>
</evidence>
<dbReference type="Gene3D" id="3.30.70.20">
    <property type="match status" value="2"/>
</dbReference>
<feature type="transmembrane region" description="Helical" evidence="8">
    <location>
        <begin position="264"/>
        <end position="286"/>
    </location>
</feature>
<dbReference type="GO" id="GO:0030313">
    <property type="term" value="C:cell envelope"/>
    <property type="evidence" value="ECO:0007669"/>
    <property type="project" value="UniProtKB-SubCell"/>
</dbReference>
<keyword evidence="9" id="KW-0732">Signal</keyword>
<comment type="subcellular location">
    <subcellularLocation>
        <location evidence="1">Cell envelope</location>
    </subcellularLocation>
</comment>
<evidence type="ECO:0000313" key="11">
    <source>
        <dbReference type="EMBL" id="BBO78106.1"/>
    </source>
</evidence>
<keyword evidence="4" id="KW-0677">Repeat</keyword>
<evidence type="ECO:0000256" key="8">
    <source>
        <dbReference type="SAM" id="Phobius"/>
    </source>
</evidence>
<dbReference type="Pfam" id="PF13247">
    <property type="entry name" value="Fer4_11"/>
    <property type="match status" value="1"/>
</dbReference>
<reference evidence="11 12" key="1">
    <citation type="submission" date="2019-11" db="EMBL/GenBank/DDBJ databases">
        <title>Comparative genomics of hydrocarbon-degrading Desulfosarcina strains.</title>
        <authorList>
            <person name="Watanabe M."/>
            <person name="Kojima H."/>
            <person name="Fukui M."/>
        </authorList>
    </citation>
    <scope>NUCLEOTIDE SEQUENCE [LARGE SCALE GENOMIC DNA]</scope>
    <source>
        <strain evidence="11 12">PP31</strain>
    </source>
</reference>
<dbReference type="GO" id="GO:0046872">
    <property type="term" value="F:metal ion binding"/>
    <property type="evidence" value="ECO:0007669"/>
    <property type="project" value="UniProtKB-KW"/>
</dbReference>
<dbReference type="EMBL" id="AP021875">
    <property type="protein sequence ID" value="BBO78106.1"/>
    <property type="molecule type" value="Genomic_DNA"/>
</dbReference>
<dbReference type="InterPro" id="IPR017896">
    <property type="entry name" value="4Fe4S_Fe-S-bd"/>
</dbReference>
<dbReference type="PROSITE" id="PS51318">
    <property type="entry name" value="TAT"/>
    <property type="match status" value="1"/>
</dbReference>
<feature type="signal peptide" evidence="9">
    <location>
        <begin position="1"/>
        <end position="27"/>
    </location>
</feature>
<keyword evidence="8" id="KW-0812">Transmembrane</keyword>
<evidence type="ECO:0000313" key="12">
    <source>
        <dbReference type="Proteomes" id="UP000427769"/>
    </source>
</evidence>
<name>A0A5K7Z8E3_9BACT</name>
<dbReference type="OrthoDB" id="9789030at2"/>
<organism evidence="11 12">
    <name type="scientific">Desulfosarcina widdelii</name>
    <dbReference type="NCBI Taxonomy" id="947919"/>
    <lineage>
        <taxon>Bacteria</taxon>
        <taxon>Pseudomonadati</taxon>
        <taxon>Thermodesulfobacteriota</taxon>
        <taxon>Desulfobacteria</taxon>
        <taxon>Desulfobacterales</taxon>
        <taxon>Desulfosarcinaceae</taxon>
        <taxon>Desulfosarcina</taxon>
    </lineage>
</organism>
<evidence type="ECO:0000256" key="5">
    <source>
        <dbReference type="ARBA" id="ARBA00023004"/>
    </source>
</evidence>
<dbReference type="InterPro" id="IPR054814">
    <property type="entry name" value="HmcB"/>
</dbReference>
<keyword evidence="12" id="KW-1185">Reference proteome</keyword>
<keyword evidence="6" id="KW-0411">Iron-sulfur</keyword>
<dbReference type="InterPro" id="IPR051555">
    <property type="entry name" value="FDH_Electron_Transfer_Unit"/>
</dbReference>
<proteinExistence type="predicted"/>
<keyword evidence="2" id="KW-0004">4Fe-4S</keyword>
<dbReference type="PROSITE" id="PS51379">
    <property type="entry name" value="4FE4S_FER_2"/>
    <property type="match status" value="2"/>
</dbReference>
<evidence type="ECO:0000256" key="7">
    <source>
        <dbReference type="SAM" id="MobiDB-lite"/>
    </source>
</evidence>
<dbReference type="GO" id="GO:0051539">
    <property type="term" value="F:4 iron, 4 sulfur cluster binding"/>
    <property type="evidence" value="ECO:0007669"/>
    <property type="project" value="UniProtKB-KW"/>
</dbReference>
<sequence length="372" mass="40380">MSVSRRKFLGWLSAAGVGTLVGTSARAAGNKHFTGYPGSFGVLHDTTRCIGCRLCEKACNTVNELPDSDPSFDDLNVLEQSRRTDAAHYTVVNRLAPVREGGKPLYVKKQCNHCLEPACASACFVKAFKKDPSGAVSYDASLCVGCRYCMIACPFNIPAYEYDEPLTPRVMKCTLCQPRIEKGKLPGCVEICPGEALTFGKRDDLIDMARQRIRKYPGRYVDHVYGEHEMGGTSWLYLSPAPFEKLGMREDLGVKPAPELTAGALAAVPVIVGLWPVLLTGVYAMARRRDRIAAKELADAVAANQAAADEALAVKMEEMRTKAAKEKEAAIQREVKKALAEAEEARKAAEEAAVAASDADAEPEASDKEEDK</sequence>
<dbReference type="Proteomes" id="UP000427769">
    <property type="component" value="Chromosome"/>
</dbReference>